<proteinExistence type="predicted"/>
<gene>
    <name evidence="1" type="ORF">NYO99_04705</name>
</gene>
<sequence>MKAVGYTQSLPISHPEALLDLQLPEPQPGPLDLLVRVAAVSVNPVDTKVRRNRAPQPGQPEVLGWDAVGTVQALGEAVTGFAVGDRVYYAGAINRPGANAELHVVDHRIVARAPVSLSDAEAAALPLTAITAWELLFDRLGVAEGGGAGDSLLVLGAAGGVGSMLVQLARELTQLHIVGTASRPETQDWVRGLGAHAVVDHTQPLRPQLVAAGLPQVSHIASLTHTDQHWPALVDAVAPQGRIALIDDPATPLDVMALKRKSVSLHWELMFTRSLFGTPDIAEQGRLLARVAALVDAGRLRTTLSQQLSPICAATLREAHALLESGRMRGKLVISGFGG</sequence>
<protein>
    <submittedName>
        <fullName evidence="1">Zinc-binding alcohol dehydrogenase family protein</fullName>
    </submittedName>
</protein>
<dbReference type="Proteomes" id="UP001076464">
    <property type="component" value="Unassembled WGS sequence"/>
</dbReference>
<keyword evidence="2" id="KW-1185">Reference proteome</keyword>
<evidence type="ECO:0000313" key="2">
    <source>
        <dbReference type="Proteomes" id="UP001076464"/>
    </source>
</evidence>
<comment type="caution">
    <text evidence="1">The sequence shown here is derived from an EMBL/GenBank/DDBJ whole genome shotgun (WGS) entry which is preliminary data.</text>
</comment>
<name>A0ACC6C7K3_9BURK</name>
<evidence type="ECO:0000313" key="1">
    <source>
        <dbReference type="EMBL" id="MCY4744264.1"/>
    </source>
</evidence>
<reference evidence="1" key="1">
    <citation type="submission" date="2022-08" db="EMBL/GenBank/DDBJ databases">
        <title>Genome sequencing of Pelomonas sp. UHG3.</title>
        <authorList>
            <person name="So Y."/>
        </authorList>
    </citation>
    <scope>NUCLEOTIDE SEQUENCE</scope>
    <source>
        <strain evidence="1">UHG3</strain>
    </source>
</reference>
<accession>A0ACC6C7K3</accession>
<dbReference type="EMBL" id="JAPPUY010000001">
    <property type="protein sequence ID" value="MCY4744264.1"/>
    <property type="molecule type" value="Genomic_DNA"/>
</dbReference>
<organism evidence="1 2">
    <name type="scientific">Roseateles hydrophilus</name>
    <dbReference type="NCBI Taxonomy" id="2975054"/>
    <lineage>
        <taxon>Bacteria</taxon>
        <taxon>Pseudomonadati</taxon>
        <taxon>Pseudomonadota</taxon>
        <taxon>Betaproteobacteria</taxon>
        <taxon>Burkholderiales</taxon>
        <taxon>Sphaerotilaceae</taxon>
        <taxon>Roseateles</taxon>
    </lineage>
</organism>